<dbReference type="InterPro" id="IPR039356">
    <property type="entry name" value="YfbR/HDDC2"/>
</dbReference>
<dbReference type="PANTHER" id="PTHR11845">
    <property type="entry name" value="5'-DEOXYNUCLEOTIDASE HDDC2"/>
    <property type="match status" value="1"/>
</dbReference>
<accession>A0ABQ0BSN5</accession>
<evidence type="ECO:0000259" key="8">
    <source>
        <dbReference type="SMART" id="SM00471"/>
    </source>
</evidence>
<gene>
    <name evidence="9" type="ORF">K340107D12_23630</name>
</gene>
<comment type="catalytic activity">
    <reaction evidence="1">
        <text>a 2'-deoxyribonucleoside 5'-phosphate + H2O = a 2'-deoxyribonucleoside + phosphate</text>
        <dbReference type="Rhea" id="RHEA:36167"/>
        <dbReference type="ChEBI" id="CHEBI:15377"/>
        <dbReference type="ChEBI" id="CHEBI:18274"/>
        <dbReference type="ChEBI" id="CHEBI:43474"/>
        <dbReference type="ChEBI" id="CHEBI:65317"/>
        <dbReference type="EC" id="3.1.3.89"/>
    </reaction>
</comment>
<evidence type="ECO:0000256" key="4">
    <source>
        <dbReference type="ARBA" id="ARBA00011738"/>
    </source>
</evidence>
<dbReference type="EMBL" id="BAABZQ010000001">
    <property type="protein sequence ID" value="GAA6499547.1"/>
    <property type="molecule type" value="Genomic_DNA"/>
</dbReference>
<evidence type="ECO:0000256" key="1">
    <source>
        <dbReference type="ARBA" id="ARBA00001638"/>
    </source>
</evidence>
<evidence type="ECO:0000256" key="7">
    <source>
        <dbReference type="ARBA" id="ARBA00022801"/>
    </source>
</evidence>
<dbReference type="InterPro" id="IPR006674">
    <property type="entry name" value="HD_domain"/>
</dbReference>
<protein>
    <recommendedName>
        <fullName evidence="5">5'-deoxynucleotidase</fullName>
        <ecNumber evidence="5">3.1.3.89</ecNumber>
    </recommendedName>
</protein>
<comment type="subunit">
    <text evidence="4">Homodimer.</text>
</comment>
<feature type="domain" description="HD/PDEase" evidence="8">
    <location>
        <begin position="31"/>
        <end position="148"/>
    </location>
</feature>
<evidence type="ECO:0000256" key="5">
    <source>
        <dbReference type="ARBA" id="ARBA00012964"/>
    </source>
</evidence>
<keyword evidence="10" id="KW-1185">Reference proteome</keyword>
<dbReference type="RefSeq" id="WP_227210101.1">
    <property type="nucleotide sequence ID" value="NZ_BAABZQ010000001.1"/>
</dbReference>
<comment type="caution">
    <text evidence="9">The sequence shown here is derived from an EMBL/GenBank/DDBJ whole genome shotgun (WGS) entry which is preliminary data.</text>
</comment>
<proteinExistence type="predicted"/>
<evidence type="ECO:0000313" key="10">
    <source>
        <dbReference type="Proteomes" id="UP001600941"/>
    </source>
</evidence>
<dbReference type="PANTHER" id="PTHR11845:SF13">
    <property type="entry name" value="5'-DEOXYNUCLEOTIDASE HDDC2"/>
    <property type="match status" value="1"/>
</dbReference>
<dbReference type="Proteomes" id="UP001600941">
    <property type="component" value="Unassembled WGS sequence"/>
</dbReference>
<dbReference type="EC" id="3.1.3.89" evidence="5"/>
<comment type="cofactor">
    <cofactor evidence="3">
        <name>Co(2+)</name>
        <dbReference type="ChEBI" id="CHEBI:48828"/>
    </cofactor>
</comment>
<dbReference type="CDD" id="cd00077">
    <property type="entry name" value="HDc"/>
    <property type="match status" value="1"/>
</dbReference>
<dbReference type="SMART" id="SM00471">
    <property type="entry name" value="HDc"/>
    <property type="match status" value="1"/>
</dbReference>
<evidence type="ECO:0000256" key="3">
    <source>
        <dbReference type="ARBA" id="ARBA00001941"/>
    </source>
</evidence>
<comment type="cofactor">
    <cofactor evidence="2">
        <name>Mn(2+)</name>
        <dbReference type="ChEBI" id="CHEBI:29035"/>
    </cofactor>
</comment>
<sequence>MKETIDAYLAFMKETELLKSVTRTAWTGSGKQESTAEHSWHLALFAAVMLEEYPGLDARKTLLMCLLHDIGEIYEGDISAALHPDSSRKYQEEYRAASRVFSLLPEKQKEDFMAVWQEYEDGQTPEARLVKALDKAETIIQHNTGKNPPDFDYDFNLQYGKPYFTDDTLLAEMRNVLDSETKAHSKGQ</sequence>
<reference evidence="9 10" key="1">
    <citation type="submission" date="2024-04" db="EMBL/GenBank/DDBJ databases">
        <title>Defined microbial consortia suppress multidrug-resistant proinflammatory Enterobacteriaceae via ecological control.</title>
        <authorList>
            <person name="Furuichi M."/>
            <person name="Kawaguchi T."/>
            <person name="Pust M."/>
            <person name="Yasuma K."/>
            <person name="Plichta D."/>
            <person name="Hasegawa N."/>
            <person name="Ohya T."/>
            <person name="Bhattarai S."/>
            <person name="Sasajima S."/>
            <person name="Aoto Y."/>
            <person name="Tuganbaev T."/>
            <person name="Yaginuma M."/>
            <person name="Ueda M."/>
            <person name="Okahashi N."/>
            <person name="Amafuji K."/>
            <person name="Kiridooshi Y."/>
            <person name="Sugita K."/>
            <person name="Strazar M."/>
            <person name="Skelly A."/>
            <person name="Suda W."/>
            <person name="Hattori M."/>
            <person name="Nakamoto N."/>
            <person name="Caballero S."/>
            <person name="Norman J."/>
            <person name="Olle B."/>
            <person name="Tanoue T."/>
            <person name="Arita M."/>
            <person name="Bucci V."/>
            <person name="Atarashi K."/>
            <person name="Xavier R."/>
            <person name="Honda K."/>
        </authorList>
    </citation>
    <scope>NUCLEOTIDE SEQUENCE [LARGE SCALE GENOMIC DNA]</scope>
    <source>
        <strain evidence="10">k34-0107-D12</strain>
    </source>
</reference>
<dbReference type="SUPFAM" id="SSF109604">
    <property type="entry name" value="HD-domain/PDEase-like"/>
    <property type="match status" value="1"/>
</dbReference>
<organism evidence="9 10">
    <name type="scientific">Blautia parvula</name>
    <dbReference type="NCBI Taxonomy" id="2877527"/>
    <lineage>
        <taxon>Bacteria</taxon>
        <taxon>Bacillati</taxon>
        <taxon>Bacillota</taxon>
        <taxon>Clostridia</taxon>
        <taxon>Lachnospirales</taxon>
        <taxon>Lachnospiraceae</taxon>
        <taxon>Blautia</taxon>
    </lineage>
</organism>
<name>A0ABQ0BSN5_9FIRM</name>
<keyword evidence="6" id="KW-0479">Metal-binding</keyword>
<evidence type="ECO:0000256" key="6">
    <source>
        <dbReference type="ARBA" id="ARBA00022723"/>
    </source>
</evidence>
<evidence type="ECO:0000313" key="9">
    <source>
        <dbReference type="EMBL" id="GAA6499547.1"/>
    </source>
</evidence>
<keyword evidence="7" id="KW-0378">Hydrolase</keyword>
<dbReference type="Pfam" id="PF13023">
    <property type="entry name" value="HD_3"/>
    <property type="match status" value="1"/>
</dbReference>
<dbReference type="InterPro" id="IPR003607">
    <property type="entry name" value="HD/PDEase_dom"/>
</dbReference>
<dbReference type="Gene3D" id="1.10.3210.10">
    <property type="entry name" value="Hypothetical protein af1432"/>
    <property type="match status" value="1"/>
</dbReference>
<evidence type="ECO:0000256" key="2">
    <source>
        <dbReference type="ARBA" id="ARBA00001936"/>
    </source>
</evidence>